<dbReference type="Proteomes" id="UP000051386">
    <property type="component" value="Unassembled WGS sequence"/>
</dbReference>
<dbReference type="RefSeq" id="WP_057507862.1">
    <property type="nucleotide sequence ID" value="NZ_JANUEG010000004.1"/>
</dbReference>
<accession>A0A0R0D081</accession>
<keyword evidence="2" id="KW-1185">Reference proteome</keyword>
<reference evidence="1 2" key="1">
    <citation type="submission" date="2015-05" db="EMBL/GenBank/DDBJ databases">
        <title>Genome sequencing and analysis of members of genus Stenotrophomonas.</title>
        <authorList>
            <person name="Patil P.P."/>
            <person name="Midha S."/>
            <person name="Patil P.B."/>
        </authorList>
    </citation>
    <scope>NUCLEOTIDE SEQUENCE [LARGE SCALE GENOMIC DNA]</scope>
    <source>
        <strain evidence="1 2">DSM 21508</strain>
    </source>
</reference>
<proteinExistence type="predicted"/>
<evidence type="ECO:0000313" key="2">
    <source>
        <dbReference type="Proteomes" id="UP000051386"/>
    </source>
</evidence>
<dbReference type="AlphaFoldDB" id="A0A0R0D081"/>
<comment type="caution">
    <text evidence="1">The sequence shown here is derived from an EMBL/GenBank/DDBJ whole genome shotgun (WGS) entry which is preliminary data.</text>
</comment>
<dbReference type="PATRIC" id="fig|517011.3.peg.923"/>
<name>A0A0R0D081_9GAMM</name>
<dbReference type="EMBL" id="LDJK01000020">
    <property type="protein sequence ID" value="KRG74747.1"/>
    <property type="molecule type" value="Genomic_DNA"/>
</dbReference>
<evidence type="ECO:0000313" key="1">
    <source>
        <dbReference type="EMBL" id="KRG74747.1"/>
    </source>
</evidence>
<gene>
    <name evidence="1" type="ORF">ABB28_06515</name>
</gene>
<sequence length="82" mass="8387">MAACLLLAGGAHAATEGQPLRLRLVIVESCQDGPLPAGAADAAARCGAPHQRSEPARLPEQLRQLAPDTDATEGSSAPLMVF</sequence>
<protein>
    <submittedName>
        <fullName evidence="1">Uncharacterized protein</fullName>
    </submittedName>
</protein>
<organism evidence="1 2">
    <name type="scientific">Stenotrophomonas chelatiphaga</name>
    <dbReference type="NCBI Taxonomy" id="517011"/>
    <lineage>
        <taxon>Bacteria</taxon>
        <taxon>Pseudomonadati</taxon>
        <taxon>Pseudomonadota</taxon>
        <taxon>Gammaproteobacteria</taxon>
        <taxon>Lysobacterales</taxon>
        <taxon>Lysobacteraceae</taxon>
        <taxon>Stenotrophomonas</taxon>
    </lineage>
</organism>